<protein>
    <submittedName>
        <fullName evidence="8">Uncharacterized protein</fullName>
    </submittedName>
</protein>
<accession>A0A9P8PK10</accession>
<evidence type="ECO:0000256" key="2">
    <source>
        <dbReference type="ARBA" id="ARBA00022692"/>
    </source>
</evidence>
<evidence type="ECO:0000256" key="3">
    <source>
        <dbReference type="ARBA" id="ARBA00022989"/>
    </source>
</evidence>
<feature type="transmembrane region" description="Helical" evidence="7">
    <location>
        <begin position="116"/>
        <end position="134"/>
    </location>
</feature>
<dbReference type="InterPro" id="IPR006603">
    <property type="entry name" value="PQ-loop_rpt"/>
</dbReference>
<feature type="transmembrane region" description="Helical" evidence="7">
    <location>
        <begin position="232"/>
        <end position="250"/>
    </location>
</feature>
<dbReference type="EMBL" id="JAEUBF010000974">
    <property type="protein sequence ID" value="KAH3673517.1"/>
    <property type="molecule type" value="Genomic_DNA"/>
</dbReference>
<gene>
    <name evidence="8" type="ORF">WICMUC_003623</name>
</gene>
<reference evidence="8" key="2">
    <citation type="submission" date="2021-01" db="EMBL/GenBank/DDBJ databases">
        <authorList>
            <person name="Schikora-Tamarit M.A."/>
        </authorList>
    </citation>
    <scope>NUCLEOTIDE SEQUENCE</scope>
    <source>
        <strain evidence="8">CBS6341</strain>
    </source>
</reference>
<name>A0A9P8PK10_9ASCO</name>
<dbReference type="Proteomes" id="UP000769528">
    <property type="component" value="Unassembled WGS sequence"/>
</dbReference>
<dbReference type="GO" id="GO:0000329">
    <property type="term" value="C:fungal-type vacuole membrane"/>
    <property type="evidence" value="ECO:0007669"/>
    <property type="project" value="TreeGrafter"/>
</dbReference>
<evidence type="ECO:0000313" key="8">
    <source>
        <dbReference type="EMBL" id="KAH3673517.1"/>
    </source>
</evidence>
<comment type="subcellular location">
    <subcellularLocation>
        <location evidence="1">Membrane</location>
        <topology evidence="1">Multi-pass membrane protein</topology>
    </subcellularLocation>
</comment>
<comment type="catalytic activity">
    <reaction evidence="6">
        <text>L-histidine(out) + L-arginine(in) = L-histidine(in) + L-arginine(out)</text>
        <dbReference type="Rhea" id="RHEA:71063"/>
        <dbReference type="ChEBI" id="CHEBI:32682"/>
        <dbReference type="ChEBI" id="CHEBI:57595"/>
    </reaction>
</comment>
<keyword evidence="2 7" id="KW-0812">Transmembrane</keyword>
<feature type="transmembrane region" description="Helical" evidence="7">
    <location>
        <begin position="75"/>
        <end position="95"/>
    </location>
</feature>
<dbReference type="Pfam" id="PF04193">
    <property type="entry name" value="PQ-loop"/>
    <property type="match status" value="2"/>
</dbReference>
<comment type="caution">
    <text evidence="8">The sequence shown here is derived from an EMBL/GenBank/DDBJ whole genome shotgun (WGS) entry which is preliminary data.</text>
</comment>
<feature type="transmembrane region" description="Helical" evidence="7">
    <location>
        <begin position="49"/>
        <end position="69"/>
    </location>
</feature>
<feature type="transmembrane region" description="Helical" evidence="7">
    <location>
        <begin position="194"/>
        <end position="220"/>
    </location>
</feature>
<evidence type="ECO:0000313" key="9">
    <source>
        <dbReference type="Proteomes" id="UP000769528"/>
    </source>
</evidence>
<evidence type="ECO:0000256" key="4">
    <source>
        <dbReference type="ARBA" id="ARBA00023136"/>
    </source>
</evidence>
<dbReference type="FunFam" id="1.20.1280.290:FF:000009">
    <property type="entry name" value="PQ loop repeat family protein"/>
    <property type="match status" value="1"/>
</dbReference>
<comment type="similarity">
    <text evidence="5">Belongs to the laat-1 family.</text>
</comment>
<dbReference type="PANTHER" id="PTHR16201">
    <property type="entry name" value="SEVEN TRANSMEMBRANE PROTEIN 1-RELATED"/>
    <property type="match status" value="1"/>
</dbReference>
<dbReference type="OrthoDB" id="8048523at2759"/>
<evidence type="ECO:0000256" key="6">
    <source>
        <dbReference type="ARBA" id="ARBA00050768"/>
    </source>
</evidence>
<proteinExistence type="inferred from homology"/>
<reference evidence="8" key="1">
    <citation type="journal article" date="2021" name="Open Biol.">
        <title>Shared evolutionary footprints suggest mitochondrial oxidative damage underlies multiple complex I losses in fungi.</title>
        <authorList>
            <person name="Schikora-Tamarit M.A."/>
            <person name="Marcet-Houben M."/>
            <person name="Nosek J."/>
            <person name="Gabaldon T."/>
        </authorList>
    </citation>
    <scope>NUCLEOTIDE SEQUENCE</scope>
    <source>
        <strain evidence="8">CBS6341</strain>
    </source>
</reference>
<feature type="transmembrane region" description="Helical" evidence="7">
    <location>
        <begin position="12"/>
        <end position="29"/>
    </location>
</feature>
<dbReference type="PANTHER" id="PTHR16201:SF34">
    <property type="entry name" value="LYSOSOMAL AMINO ACID TRANSPORTER 1"/>
    <property type="match status" value="1"/>
</dbReference>
<dbReference type="GO" id="GO:0015174">
    <property type="term" value="F:basic amino acid transmembrane transporter activity"/>
    <property type="evidence" value="ECO:0007669"/>
    <property type="project" value="TreeGrafter"/>
</dbReference>
<dbReference type="InterPro" id="IPR051415">
    <property type="entry name" value="LAAT-1"/>
</dbReference>
<keyword evidence="4 7" id="KW-0472">Membrane</keyword>
<evidence type="ECO:0000256" key="7">
    <source>
        <dbReference type="SAM" id="Phobius"/>
    </source>
</evidence>
<organism evidence="8 9">
    <name type="scientific">Wickerhamomyces mucosus</name>
    <dbReference type="NCBI Taxonomy" id="1378264"/>
    <lineage>
        <taxon>Eukaryota</taxon>
        <taxon>Fungi</taxon>
        <taxon>Dikarya</taxon>
        <taxon>Ascomycota</taxon>
        <taxon>Saccharomycotina</taxon>
        <taxon>Saccharomycetes</taxon>
        <taxon>Phaffomycetales</taxon>
        <taxon>Wickerhamomycetaceae</taxon>
        <taxon>Wickerhamomyces</taxon>
    </lineage>
</organism>
<evidence type="ECO:0000256" key="1">
    <source>
        <dbReference type="ARBA" id="ARBA00004141"/>
    </source>
</evidence>
<keyword evidence="9" id="KW-1185">Reference proteome</keyword>
<dbReference type="AlphaFoldDB" id="A0A9P8PK10"/>
<feature type="transmembrane region" description="Helical" evidence="7">
    <location>
        <begin position="154"/>
        <end position="174"/>
    </location>
</feature>
<dbReference type="GO" id="GO:0034488">
    <property type="term" value="P:basic amino acid transmembrane export from vacuole"/>
    <property type="evidence" value="ECO:0007669"/>
    <property type="project" value="TreeGrafter"/>
</dbReference>
<keyword evidence="3 7" id="KW-1133">Transmembrane helix</keyword>
<sequence>MSSFCPPDSIVNVISTVSGVLSLGTWLIAQFPQCYEIYQTKSVDGISPIFITIWIVGDLANLIGCILTNQLFFQYILATYFLACDFLLVGQFWYYGYYLKKHKYHKHHHHHHHHRVNGLVNSASTAALVIASNVGQSTALPILMSDDSSNPSPIFIISAGTVIAWFGSACYFFARIPQLIKNYERKSTEDISPFLFGCTLFGNITYTMSILFSCQFIYGSSEESWRFFINELPFIIGSGGTIIFDIFYFYQLWLYSGNKENNISEETPLLTTDN</sequence>
<dbReference type="Gene3D" id="1.20.1280.290">
    <property type="match status" value="2"/>
</dbReference>
<evidence type="ECO:0000256" key="5">
    <source>
        <dbReference type="ARBA" id="ARBA00038039"/>
    </source>
</evidence>
<dbReference type="SMART" id="SM00679">
    <property type="entry name" value="CTNS"/>
    <property type="match status" value="2"/>
</dbReference>